<feature type="non-terminal residue" evidence="1">
    <location>
        <position position="172"/>
    </location>
</feature>
<evidence type="ECO:0000313" key="2">
    <source>
        <dbReference type="Proteomes" id="UP000789860"/>
    </source>
</evidence>
<protein>
    <submittedName>
        <fullName evidence="1">6395_t:CDS:1</fullName>
    </submittedName>
</protein>
<gene>
    <name evidence="1" type="ORF">SCALOS_LOCUS3462</name>
</gene>
<proteinExistence type="predicted"/>
<reference evidence="1" key="1">
    <citation type="submission" date="2021-06" db="EMBL/GenBank/DDBJ databases">
        <authorList>
            <person name="Kallberg Y."/>
            <person name="Tangrot J."/>
            <person name="Rosling A."/>
        </authorList>
    </citation>
    <scope>NUCLEOTIDE SEQUENCE</scope>
    <source>
        <strain evidence="1">AU212A</strain>
    </source>
</reference>
<accession>A0ACA9L402</accession>
<keyword evidence="2" id="KW-1185">Reference proteome</keyword>
<evidence type="ECO:0000313" key="1">
    <source>
        <dbReference type="EMBL" id="CAG8506261.1"/>
    </source>
</evidence>
<name>A0ACA9L402_9GLOM</name>
<dbReference type="EMBL" id="CAJVPM010003834">
    <property type="protein sequence ID" value="CAG8506261.1"/>
    <property type="molecule type" value="Genomic_DNA"/>
</dbReference>
<dbReference type="Proteomes" id="UP000789860">
    <property type="component" value="Unassembled WGS sequence"/>
</dbReference>
<organism evidence="1 2">
    <name type="scientific">Scutellospora calospora</name>
    <dbReference type="NCBI Taxonomy" id="85575"/>
    <lineage>
        <taxon>Eukaryota</taxon>
        <taxon>Fungi</taxon>
        <taxon>Fungi incertae sedis</taxon>
        <taxon>Mucoromycota</taxon>
        <taxon>Glomeromycotina</taxon>
        <taxon>Glomeromycetes</taxon>
        <taxon>Diversisporales</taxon>
        <taxon>Gigasporaceae</taxon>
        <taxon>Scutellospora</taxon>
    </lineage>
</organism>
<sequence>MVTNIVQTDLISDVIVEVLEHLSSIRDILSALLVNREWSRAAIPIYWKAPFNYPQEFSKTALKTYELFLKNESTKDTNQKKLTALYDYPSFLKVLNYTNLLASETSKYDRCRKINEILQMLKDHGVRLDSLIIENIGANNEGVYGLWAASAYTPYGLWATSVYTPILSFLNS</sequence>
<comment type="caution">
    <text evidence="1">The sequence shown here is derived from an EMBL/GenBank/DDBJ whole genome shotgun (WGS) entry which is preliminary data.</text>
</comment>